<dbReference type="PANTHER" id="PTHR12806">
    <property type="entry name" value="EAP30 SUBUNIT OF ELL COMPLEX"/>
    <property type="match status" value="1"/>
</dbReference>
<sequence>SFQSSTMRRRGVGVAAIQKKQEMQAKFSAKGNELAGEQLRLFSQQLDAFTVRLEDFAHKHRDEIKKNSQFRRHFQEMCSSVGVDPLASGKGFWAEKLGMGDFYYELAVQIVEVCLSTNHINGGIMTVEELRTRLLRSRSRTRKETITADDVLRAVEKLKVLGNGFELIPLGGGRFLVQSVPGELSMDHSRVLQLAEDAAYVTKELIIDRLRWDEARAQSVLDHLVKEGLAWVDSQPTDTVQYWVPSLFLQQYCHSSSSTSVSDSLHSTVY</sequence>
<keyword evidence="5" id="KW-1185">Reference proteome</keyword>
<dbReference type="Gene3D" id="1.10.10.10">
    <property type="entry name" value="Winged helix-like DNA-binding domain superfamily/Winged helix DNA-binding domain"/>
    <property type="match status" value="2"/>
</dbReference>
<name>A0AAN4ZI08_9BILA</name>
<protein>
    <recommendedName>
        <fullName evidence="2">Vacuolar-sorting protein SNF8</fullName>
    </recommendedName>
    <alternativeName>
        <fullName evidence="3">ESCRT-II complex subunit VPS22</fullName>
    </alternativeName>
</protein>
<comment type="caution">
    <text evidence="4">The sequence shown here is derived from an EMBL/GenBank/DDBJ whole genome shotgun (WGS) entry which is preliminary data.</text>
</comment>
<dbReference type="FunFam" id="1.10.10.10:FF:000085">
    <property type="entry name" value="Vacuolar-sorting protein SNF8"/>
    <property type="match status" value="1"/>
</dbReference>
<dbReference type="AlphaFoldDB" id="A0AAN4ZI08"/>
<gene>
    <name evidence="4" type="ORF">PMAYCL1PPCAC_11887</name>
</gene>
<feature type="non-terminal residue" evidence="4">
    <location>
        <position position="1"/>
    </location>
</feature>
<comment type="similarity">
    <text evidence="1">Belongs to the SNF8 family.</text>
</comment>
<dbReference type="PANTHER" id="PTHR12806:SF0">
    <property type="entry name" value="VACUOLAR-SORTING PROTEIN SNF8"/>
    <property type="match status" value="1"/>
</dbReference>
<evidence type="ECO:0000256" key="3">
    <source>
        <dbReference type="ARBA" id="ARBA00030097"/>
    </source>
</evidence>
<dbReference type="InterPro" id="IPR016689">
    <property type="entry name" value="ESCRT-2_cplx_Snf8"/>
</dbReference>
<dbReference type="Proteomes" id="UP001328107">
    <property type="component" value="Unassembled WGS sequence"/>
</dbReference>
<evidence type="ECO:0000256" key="2">
    <source>
        <dbReference type="ARBA" id="ARBA00017052"/>
    </source>
</evidence>
<dbReference type="Gene3D" id="6.10.140.180">
    <property type="match status" value="1"/>
</dbReference>
<proteinExistence type="inferred from homology"/>
<evidence type="ECO:0000313" key="5">
    <source>
        <dbReference type="Proteomes" id="UP001328107"/>
    </source>
</evidence>
<evidence type="ECO:0000313" key="4">
    <source>
        <dbReference type="EMBL" id="GMR41692.1"/>
    </source>
</evidence>
<dbReference type="PIRSF" id="PIRSF017215">
    <property type="entry name" value="ESCRT2_Vps22"/>
    <property type="match status" value="1"/>
</dbReference>
<dbReference type="GO" id="GO:0043328">
    <property type="term" value="P:protein transport to vacuole involved in ubiquitin-dependent protein catabolic process via the multivesicular body sorting pathway"/>
    <property type="evidence" value="ECO:0007669"/>
    <property type="project" value="TreeGrafter"/>
</dbReference>
<evidence type="ECO:0000256" key="1">
    <source>
        <dbReference type="ARBA" id="ARBA00009834"/>
    </source>
</evidence>
<dbReference type="InterPro" id="IPR036388">
    <property type="entry name" value="WH-like_DNA-bd_sf"/>
</dbReference>
<dbReference type="FunFam" id="1.10.10.10:FF:000632">
    <property type="entry name" value="Vacuolar-sorting protein SNF8"/>
    <property type="match status" value="1"/>
</dbReference>
<organism evidence="4 5">
    <name type="scientific">Pristionchus mayeri</name>
    <dbReference type="NCBI Taxonomy" id="1317129"/>
    <lineage>
        <taxon>Eukaryota</taxon>
        <taxon>Metazoa</taxon>
        <taxon>Ecdysozoa</taxon>
        <taxon>Nematoda</taxon>
        <taxon>Chromadorea</taxon>
        <taxon>Rhabditida</taxon>
        <taxon>Rhabditina</taxon>
        <taxon>Diplogasteromorpha</taxon>
        <taxon>Diplogasteroidea</taxon>
        <taxon>Neodiplogasteridae</taxon>
        <taxon>Pristionchus</taxon>
    </lineage>
</organism>
<dbReference type="SUPFAM" id="SSF46785">
    <property type="entry name" value="Winged helix' DNA-binding domain"/>
    <property type="match status" value="2"/>
</dbReference>
<accession>A0AAN4ZI08</accession>
<dbReference type="GO" id="GO:0000814">
    <property type="term" value="C:ESCRT II complex"/>
    <property type="evidence" value="ECO:0007669"/>
    <property type="project" value="InterPro"/>
</dbReference>
<reference evidence="5" key="1">
    <citation type="submission" date="2022-10" db="EMBL/GenBank/DDBJ databases">
        <title>Genome assembly of Pristionchus species.</title>
        <authorList>
            <person name="Yoshida K."/>
            <person name="Sommer R.J."/>
        </authorList>
    </citation>
    <scope>NUCLEOTIDE SEQUENCE [LARGE SCALE GENOMIC DNA]</scope>
    <source>
        <strain evidence="5">RS5460</strain>
    </source>
</reference>
<dbReference type="Pfam" id="PF04157">
    <property type="entry name" value="EAP30"/>
    <property type="match status" value="1"/>
</dbReference>
<dbReference type="EMBL" id="BTRK01000003">
    <property type="protein sequence ID" value="GMR41692.1"/>
    <property type="molecule type" value="Genomic_DNA"/>
</dbReference>
<dbReference type="InterPro" id="IPR036390">
    <property type="entry name" value="WH_DNA-bd_sf"/>
</dbReference>
<dbReference type="InterPro" id="IPR040608">
    <property type="entry name" value="Snf8/Vps36"/>
</dbReference>